<evidence type="ECO:0000259" key="2">
    <source>
        <dbReference type="PROSITE" id="PS51205"/>
    </source>
</evidence>
<feature type="repeat" description="RCC1" evidence="1">
    <location>
        <begin position="551"/>
        <end position="637"/>
    </location>
</feature>
<feature type="repeat" description="RCC1" evidence="1">
    <location>
        <begin position="638"/>
        <end position="689"/>
    </location>
</feature>
<dbReference type="Gene3D" id="1.20.1050.80">
    <property type="entry name" value="VPS9 domain"/>
    <property type="match status" value="1"/>
</dbReference>
<keyword evidence="4" id="KW-1185">Reference proteome</keyword>
<evidence type="ECO:0000256" key="1">
    <source>
        <dbReference type="PROSITE-ProRule" id="PRU00235"/>
    </source>
</evidence>
<dbReference type="OMA" id="CGANHIV"/>
<dbReference type="Gene3D" id="2.130.10.30">
    <property type="entry name" value="Regulator of chromosome condensation 1/beta-lactamase-inhibitor protein II"/>
    <property type="match status" value="3"/>
</dbReference>
<feature type="repeat" description="RCC1" evidence="1">
    <location>
        <begin position="735"/>
        <end position="791"/>
    </location>
</feature>
<dbReference type="InterPro" id="IPR009091">
    <property type="entry name" value="RCC1/BLIP-II"/>
</dbReference>
<dbReference type="EMBL" id="JH767200">
    <property type="protein sequence ID" value="EQC27942.1"/>
    <property type="molecule type" value="Genomic_DNA"/>
</dbReference>
<reference evidence="3 4" key="1">
    <citation type="submission" date="2012-04" db="EMBL/GenBank/DDBJ databases">
        <title>The Genome Sequence of Saprolegnia declina VS20.</title>
        <authorList>
            <consortium name="The Broad Institute Genome Sequencing Platform"/>
            <person name="Russ C."/>
            <person name="Nusbaum C."/>
            <person name="Tyler B."/>
            <person name="van West P."/>
            <person name="Dieguez-Uribeondo J."/>
            <person name="de Bruijn I."/>
            <person name="Tripathy S."/>
            <person name="Jiang R."/>
            <person name="Young S.K."/>
            <person name="Zeng Q."/>
            <person name="Gargeya S."/>
            <person name="Fitzgerald M."/>
            <person name="Haas B."/>
            <person name="Abouelleil A."/>
            <person name="Alvarado L."/>
            <person name="Arachchi H.M."/>
            <person name="Berlin A."/>
            <person name="Chapman S.B."/>
            <person name="Goldberg J."/>
            <person name="Griggs A."/>
            <person name="Gujja S."/>
            <person name="Hansen M."/>
            <person name="Howarth C."/>
            <person name="Imamovic A."/>
            <person name="Larimer J."/>
            <person name="McCowen C."/>
            <person name="Montmayeur A."/>
            <person name="Murphy C."/>
            <person name="Neiman D."/>
            <person name="Pearson M."/>
            <person name="Priest M."/>
            <person name="Roberts A."/>
            <person name="Saif S."/>
            <person name="Shea T."/>
            <person name="Sisk P."/>
            <person name="Sykes S."/>
            <person name="Wortman J."/>
            <person name="Nusbaum C."/>
            <person name="Birren B."/>
        </authorList>
    </citation>
    <scope>NUCLEOTIDE SEQUENCE [LARGE SCALE GENOMIC DNA]</scope>
    <source>
        <strain evidence="3 4">VS20</strain>
    </source>
</reference>
<protein>
    <recommendedName>
        <fullName evidence="2">VPS9 domain-containing protein</fullName>
    </recommendedName>
</protein>
<dbReference type="PANTHER" id="PTHR45982:SF1">
    <property type="entry name" value="REGULATOR OF CHROMOSOME CONDENSATION"/>
    <property type="match status" value="1"/>
</dbReference>
<dbReference type="PANTHER" id="PTHR45982">
    <property type="entry name" value="REGULATOR OF CHROMOSOME CONDENSATION"/>
    <property type="match status" value="1"/>
</dbReference>
<sequence length="795" mass="85627">MSSAHPFLAAFAAHCDALVDDCMRQTAASADGLKCLMCIPQSLSLLTAAISRTQLQTHFLLPDAQVGQYRSLNGKQIAVVGAHIHTKAGFHDARVVRILMTEEWPHRSLQVSLVHINRPLEGGVAVPDEMGEMDVKTFRRYIALMRAYPESESVFASLDYFVHQVQRLPPSHPAFGPENLGRVWQQSTALLLENGTLDLGPRTHQRSLQLDQAVESYLLEQVHAKVLHRLEATCVADQAKLEAAWFALRNATPSTFKIRREYQCQHKEAIALLLSAYNQTTPLGMLLQLKRVLQSVQDAIHARLIRHKWPLGEFHLSTDDVLDQLIYILVRAGITSDGRFPFAAMLQYMEQYHFVPATVSAIGFTMANFQVALEWLLTSTMTTSHNELSLTALAAQPEGDRSMRTTEDTPSVLHVSGRIDPIPVEGCVYHVAVGHRCFASVSDSGAVATWGDAYGGRLGYPQAINHVEMPQRVVGVTKVLQVACGSFHMLACDINGHVFAWGTNAVGQLGLPSATVPMSITPRRIEDGLQGAYISAVACGDAHSLAMSSQGAVFSWGCNRFFQLGRETTIGNDAASRPSPVESAWSTQSTLATAVSASASLKEASNGASSVSAETREPGAALRIAAGAHHSMVLSRDGTLFAWGCGSDGRLGIGSEMDVPSPLRVVLPPGAKPVDVGGGAAYTCVLLKSGHVLLAGLVCPDMPNVQHWLTPLDVPAVVRTMACGANHIVWTLADGSIWGWGSNVHRQCDLMGSGTHATILEEPRVLAAAEETVRVLQVAAGASHTIAVTQAVTTE</sequence>
<feature type="repeat" description="RCC1" evidence="1">
    <location>
        <begin position="445"/>
        <end position="495"/>
    </location>
</feature>
<dbReference type="PROSITE" id="PS50012">
    <property type="entry name" value="RCC1_3"/>
    <property type="match status" value="5"/>
</dbReference>
<dbReference type="InParanoid" id="T0REC7"/>
<dbReference type="Proteomes" id="UP000030762">
    <property type="component" value="Unassembled WGS sequence"/>
</dbReference>
<dbReference type="AlphaFoldDB" id="T0REC7"/>
<proteinExistence type="predicted"/>
<feature type="repeat" description="RCC1" evidence="1">
    <location>
        <begin position="496"/>
        <end position="550"/>
    </location>
</feature>
<dbReference type="RefSeq" id="XP_008618555.1">
    <property type="nucleotide sequence ID" value="XM_008620333.1"/>
</dbReference>
<organism evidence="3 4">
    <name type="scientific">Saprolegnia diclina (strain VS20)</name>
    <dbReference type="NCBI Taxonomy" id="1156394"/>
    <lineage>
        <taxon>Eukaryota</taxon>
        <taxon>Sar</taxon>
        <taxon>Stramenopiles</taxon>
        <taxon>Oomycota</taxon>
        <taxon>Saprolegniomycetes</taxon>
        <taxon>Saprolegniales</taxon>
        <taxon>Saprolegniaceae</taxon>
        <taxon>Saprolegnia</taxon>
    </lineage>
</organism>
<dbReference type="Pfam" id="PF00415">
    <property type="entry name" value="RCC1"/>
    <property type="match status" value="5"/>
</dbReference>
<evidence type="ECO:0000313" key="3">
    <source>
        <dbReference type="EMBL" id="EQC27942.1"/>
    </source>
</evidence>
<dbReference type="VEuPathDB" id="FungiDB:SDRG_14220"/>
<gene>
    <name evidence="3" type="ORF">SDRG_14220</name>
</gene>
<dbReference type="InterPro" id="IPR000408">
    <property type="entry name" value="Reg_chr_condens"/>
</dbReference>
<dbReference type="GeneID" id="19954947"/>
<dbReference type="PROSITE" id="PS51205">
    <property type="entry name" value="VPS9"/>
    <property type="match status" value="1"/>
</dbReference>
<dbReference type="OrthoDB" id="5981550at2759"/>
<dbReference type="SUPFAM" id="SSF109993">
    <property type="entry name" value="VPS9 domain"/>
    <property type="match status" value="1"/>
</dbReference>
<accession>T0REC7</accession>
<evidence type="ECO:0000313" key="4">
    <source>
        <dbReference type="Proteomes" id="UP000030762"/>
    </source>
</evidence>
<dbReference type="InterPro" id="IPR051553">
    <property type="entry name" value="Ran_GTPase-activating"/>
</dbReference>
<dbReference type="InterPro" id="IPR037191">
    <property type="entry name" value="VPS9_dom_sf"/>
</dbReference>
<dbReference type="InterPro" id="IPR003123">
    <property type="entry name" value="VPS9"/>
</dbReference>
<feature type="domain" description="VPS9" evidence="2">
    <location>
        <begin position="235"/>
        <end position="385"/>
    </location>
</feature>
<dbReference type="SUPFAM" id="SSF50985">
    <property type="entry name" value="RCC1/BLIP-II"/>
    <property type="match status" value="1"/>
</dbReference>
<dbReference type="PRINTS" id="PR00633">
    <property type="entry name" value="RCCNDNSATION"/>
</dbReference>
<dbReference type="PROSITE" id="PS00626">
    <property type="entry name" value="RCC1_2"/>
    <property type="match status" value="2"/>
</dbReference>
<dbReference type="eggNOG" id="KOG1426">
    <property type="taxonomic scope" value="Eukaryota"/>
</dbReference>
<name>T0REC7_SAPDV</name>